<sequence>MKTKFNKESRSLMIGALLGDGSISSNNVYKIAHCEAQKDYLEWKIKQFNNRGIRNTGIKSYIKTCGYNSGVPVYYMKLYITQFAKVLRRVFYKPKKVIGNRKLLNRLDALGIAIWYMDDGHINIRKSKEGKIHGFYIKIATCLPKSEVLIIIDYFKEVWNVLFYMFHEGRKDDSFSLCCGTKEGLKFIDIVKPYVSQVPSMVHKIQFDLSQRVRNLYDKRSWSSEERKSHEMHDTRNSEDIV</sequence>
<dbReference type="Proteomes" id="UP000594129">
    <property type="component" value="Segment"/>
</dbReference>
<evidence type="ECO:0000313" key="3">
    <source>
        <dbReference type="Proteomes" id="UP000594129"/>
    </source>
</evidence>
<dbReference type="RefSeq" id="YP_010113390.1">
    <property type="nucleotide sequence ID" value="NC_055902.1"/>
</dbReference>
<dbReference type="Pfam" id="PF03161">
    <property type="entry name" value="LAGLIDADG_2"/>
    <property type="match status" value="1"/>
</dbReference>
<feature type="domain" description="Homing endonuclease LAGLIDADG" evidence="1">
    <location>
        <begin position="10"/>
        <end position="186"/>
    </location>
</feature>
<dbReference type="GeneID" id="65131909"/>
<dbReference type="GO" id="GO:0004519">
    <property type="term" value="F:endonuclease activity"/>
    <property type="evidence" value="ECO:0007669"/>
    <property type="project" value="InterPro"/>
</dbReference>
<dbReference type="KEGG" id="vg:65131909"/>
<dbReference type="InterPro" id="IPR004860">
    <property type="entry name" value="LAGLIDADG_dom"/>
</dbReference>
<proteinExistence type="predicted"/>
<name>A0A7M1RXJ9_9CAUD</name>
<evidence type="ECO:0000259" key="1">
    <source>
        <dbReference type="Pfam" id="PF03161"/>
    </source>
</evidence>
<organism evidence="2 3">
    <name type="scientific">uncultured phage cr131_1</name>
    <dbReference type="NCBI Taxonomy" id="2772093"/>
    <lineage>
        <taxon>Viruses</taxon>
        <taxon>Duplodnaviria</taxon>
        <taxon>Heunggongvirae</taxon>
        <taxon>Uroviricota</taxon>
        <taxon>Caudoviricetes</taxon>
        <taxon>Crassvirales</taxon>
        <taxon>Suoliviridae</taxon>
        <taxon>Oafivirinae</taxon>
        <taxon>Cacepaovirus</taxon>
        <taxon>Cacepaovirus simiae</taxon>
    </lineage>
</organism>
<reference evidence="2 3" key="1">
    <citation type="submission" date="2020-07" db="EMBL/GenBank/DDBJ databases">
        <title>Taxonomic proposal: Crassvirales, a new order of highly abundant and diverse bacterial viruses.</title>
        <authorList>
            <person name="Shkoporov A.N."/>
            <person name="Stockdale S.R."/>
            <person name="Guerin E."/>
            <person name="Ross R.P."/>
            <person name="Hill C."/>
        </authorList>
    </citation>
    <scope>NUCLEOTIDE SEQUENCE [LARGE SCALE GENOMIC DNA]</scope>
</reference>
<accession>A0A7M1RXJ9</accession>
<keyword evidence="3" id="KW-1185">Reference proteome</keyword>
<protein>
    <recommendedName>
        <fullName evidence="1">Homing endonuclease LAGLIDADG domain-containing protein</fullName>
    </recommendedName>
</protein>
<evidence type="ECO:0000313" key="2">
    <source>
        <dbReference type="EMBL" id="QOR57750.1"/>
    </source>
</evidence>
<dbReference type="EMBL" id="MT774409">
    <property type="protein sequence ID" value="QOR57750.1"/>
    <property type="molecule type" value="Genomic_DNA"/>
</dbReference>
<dbReference type="InterPro" id="IPR027434">
    <property type="entry name" value="Homing_endonucl"/>
</dbReference>
<dbReference type="SUPFAM" id="SSF55608">
    <property type="entry name" value="Homing endonucleases"/>
    <property type="match status" value="1"/>
</dbReference>
<dbReference type="Gene3D" id="3.10.28.10">
    <property type="entry name" value="Homing endonucleases"/>
    <property type="match status" value="2"/>
</dbReference>